<dbReference type="GO" id="GO:0031409">
    <property type="term" value="F:pigment binding"/>
    <property type="evidence" value="ECO:0007669"/>
    <property type="project" value="InterPro"/>
</dbReference>
<dbReference type="PRINTS" id="PR01273">
    <property type="entry name" value="INVTBRTCOLOR"/>
</dbReference>
<feature type="chain" id="PRO_5043552193" description="Lipocalin/cytosolic fatty-acid binding domain-containing protein" evidence="3">
    <location>
        <begin position="18"/>
        <end position="377"/>
    </location>
</feature>
<keyword evidence="3" id="KW-0732">Signal</keyword>
<gene>
    <name evidence="5" type="ORF">KQX54_008440</name>
</gene>
<feature type="signal peptide" evidence="3">
    <location>
        <begin position="1"/>
        <end position="17"/>
    </location>
</feature>
<dbReference type="InterPro" id="IPR022272">
    <property type="entry name" value="Lipocalin_CS"/>
</dbReference>
<dbReference type="GO" id="GO:0000302">
    <property type="term" value="P:response to reactive oxygen species"/>
    <property type="evidence" value="ECO:0007669"/>
    <property type="project" value="TreeGrafter"/>
</dbReference>
<dbReference type="SUPFAM" id="SSF50814">
    <property type="entry name" value="Lipocalins"/>
    <property type="match status" value="1"/>
</dbReference>
<accession>A0AAV7J3V1</accession>
<evidence type="ECO:0000313" key="6">
    <source>
        <dbReference type="Proteomes" id="UP000826195"/>
    </source>
</evidence>
<protein>
    <recommendedName>
        <fullName evidence="4">Lipocalin/cytosolic fatty-acid binding domain-containing protein</fullName>
    </recommendedName>
</protein>
<evidence type="ECO:0000256" key="1">
    <source>
        <dbReference type="ARBA" id="ARBA00023157"/>
    </source>
</evidence>
<evidence type="ECO:0000313" key="5">
    <source>
        <dbReference type="EMBL" id="KAH0567330.1"/>
    </source>
</evidence>
<feature type="domain" description="Lipocalin/cytosolic fatty-acid binding" evidence="4">
    <location>
        <begin position="35"/>
        <end position="153"/>
    </location>
</feature>
<keyword evidence="6" id="KW-1185">Reference proteome</keyword>
<dbReference type="AlphaFoldDB" id="A0AAV7J3V1"/>
<name>A0AAV7J3V1_COTGL</name>
<feature type="compositionally biased region" description="Basic and acidic residues" evidence="2">
    <location>
        <begin position="366"/>
        <end position="377"/>
    </location>
</feature>
<dbReference type="FunFam" id="2.40.128.20:FF:000026">
    <property type="entry name" value="Apolipoprotein D-like Protein"/>
    <property type="match status" value="1"/>
</dbReference>
<reference evidence="5 6" key="1">
    <citation type="journal article" date="2021" name="J. Hered.">
        <title>A chromosome-level genome assembly of the parasitoid wasp, Cotesia glomerata (Hymenoptera: Braconidae).</title>
        <authorList>
            <person name="Pinto B.J."/>
            <person name="Weis J.J."/>
            <person name="Gamble T."/>
            <person name="Ode P.J."/>
            <person name="Paul R."/>
            <person name="Zaspel J.M."/>
        </authorList>
    </citation>
    <scope>NUCLEOTIDE SEQUENCE [LARGE SCALE GENOMIC DNA]</scope>
    <source>
        <strain evidence="5">CgM1</strain>
    </source>
</reference>
<proteinExistence type="predicted"/>
<keyword evidence="1" id="KW-1015">Disulfide bond</keyword>
<dbReference type="PANTHER" id="PTHR10612">
    <property type="entry name" value="APOLIPOPROTEIN D"/>
    <property type="match status" value="1"/>
</dbReference>
<evidence type="ECO:0000256" key="3">
    <source>
        <dbReference type="SAM" id="SignalP"/>
    </source>
</evidence>
<dbReference type="InterPro" id="IPR003057">
    <property type="entry name" value="Invtbrt_color"/>
</dbReference>
<dbReference type="InterPro" id="IPR000566">
    <property type="entry name" value="Lipocln_cytosolic_FA-bd_dom"/>
</dbReference>
<dbReference type="Gene3D" id="2.40.128.20">
    <property type="match status" value="1"/>
</dbReference>
<dbReference type="PANTHER" id="PTHR10612:SF34">
    <property type="entry name" value="APOLIPOPROTEIN D"/>
    <property type="match status" value="1"/>
</dbReference>
<feature type="region of interest" description="Disordered" evidence="2">
    <location>
        <begin position="308"/>
        <end position="377"/>
    </location>
</feature>
<dbReference type="EMBL" id="JAHXZJ010000001">
    <property type="protein sequence ID" value="KAH0567330.1"/>
    <property type="molecule type" value="Genomic_DNA"/>
</dbReference>
<organism evidence="5 6">
    <name type="scientific">Cotesia glomerata</name>
    <name type="common">Lepidopteran parasitic wasp</name>
    <name type="synonym">Apanteles glomeratus</name>
    <dbReference type="NCBI Taxonomy" id="32391"/>
    <lineage>
        <taxon>Eukaryota</taxon>
        <taxon>Metazoa</taxon>
        <taxon>Ecdysozoa</taxon>
        <taxon>Arthropoda</taxon>
        <taxon>Hexapoda</taxon>
        <taxon>Insecta</taxon>
        <taxon>Pterygota</taxon>
        <taxon>Neoptera</taxon>
        <taxon>Endopterygota</taxon>
        <taxon>Hymenoptera</taxon>
        <taxon>Apocrita</taxon>
        <taxon>Ichneumonoidea</taxon>
        <taxon>Braconidae</taxon>
        <taxon>Microgastrinae</taxon>
        <taxon>Cotesia</taxon>
    </lineage>
</organism>
<dbReference type="Proteomes" id="UP000826195">
    <property type="component" value="Unassembled WGS sequence"/>
</dbReference>
<evidence type="ECO:0000256" key="2">
    <source>
        <dbReference type="SAM" id="MobiDB-lite"/>
    </source>
</evidence>
<comment type="caution">
    <text evidence="5">The sequence shown here is derived from an EMBL/GenBank/DDBJ whole genome shotgun (WGS) entry which is preliminary data.</text>
</comment>
<dbReference type="GO" id="GO:0005737">
    <property type="term" value="C:cytoplasm"/>
    <property type="evidence" value="ECO:0007669"/>
    <property type="project" value="TreeGrafter"/>
</dbReference>
<evidence type="ECO:0000259" key="4">
    <source>
        <dbReference type="Pfam" id="PF08212"/>
    </source>
</evidence>
<dbReference type="InterPro" id="IPR012674">
    <property type="entry name" value="Calycin"/>
</dbReference>
<dbReference type="PROSITE" id="PS00213">
    <property type="entry name" value="LIPOCALIN"/>
    <property type="match status" value="1"/>
</dbReference>
<feature type="compositionally biased region" description="Basic and acidic residues" evidence="2">
    <location>
        <begin position="308"/>
        <end position="335"/>
    </location>
</feature>
<dbReference type="GO" id="GO:0006629">
    <property type="term" value="P:lipid metabolic process"/>
    <property type="evidence" value="ECO:0007669"/>
    <property type="project" value="TreeGrafter"/>
</dbReference>
<sequence length="377" mass="42595">MLKKILLVAFALTAVRAQVPSLGWCPDYVPMANFDIGKFLGTWYEAERYFQLSEVVSRCVMANYSRGHDNKLRVSNEVTNRFTGIKRVLEGEIKPAASKAEEGKLHIRYTTVPLTPETNYVILETDYKNFAVLWNCNGIGPFHTQNAWIMTRARIPPGDVLQQAYGVLDKYKISKTFFVKTDQEDCAFLDSLGSTEKPIAPPQSDIPVEEAPQQLRSAITPDKTHVNKIKDTEKKVEEPVEKIEPTVNVKAVKTDAPEKIEEGKEDEEKKIIADKKEAIVIKEVKDEPTDKESEDKITPVKVPEVIYKKSAEKNEEKEKEEKIIEKEENNTEKAEAIAAEIPKLEPVAETPDSKPEEQAPNSQADTPKEELKNENKV</sequence>
<dbReference type="Pfam" id="PF08212">
    <property type="entry name" value="Lipocalin_2"/>
    <property type="match status" value="1"/>
</dbReference>